<dbReference type="AlphaFoldDB" id="A0A166A5G5"/>
<evidence type="ECO:0000313" key="1">
    <source>
        <dbReference type="EMBL" id="KZT34975.1"/>
    </source>
</evidence>
<keyword evidence="2" id="KW-1185">Reference proteome</keyword>
<dbReference type="EMBL" id="KV428158">
    <property type="protein sequence ID" value="KZT34975.1"/>
    <property type="molecule type" value="Genomic_DNA"/>
</dbReference>
<gene>
    <name evidence="1" type="ORF">SISSUDRAFT_220690</name>
</gene>
<evidence type="ECO:0000313" key="2">
    <source>
        <dbReference type="Proteomes" id="UP000076798"/>
    </source>
</evidence>
<organism evidence="1 2">
    <name type="scientific">Sistotremastrum suecicum HHB10207 ss-3</name>
    <dbReference type="NCBI Taxonomy" id="1314776"/>
    <lineage>
        <taxon>Eukaryota</taxon>
        <taxon>Fungi</taxon>
        <taxon>Dikarya</taxon>
        <taxon>Basidiomycota</taxon>
        <taxon>Agaricomycotina</taxon>
        <taxon>Agaricomycetes</taxon>
        <taxon>Sistotremastrales</taxon>
        <taxon>Sistotremastraceae</taxon>
        <taxon>Sistotremastrum</taxon>
    </lineage>
</organism>
<protein>
    <submittedName>
        <fullName evidence="1">Uncharacterized protein</fullName>
    </submittedName>
</protein>
<name>A0A166A5G5_9AGAM</name>
<accession>A0A166A5G5</accession>
<dbReference type="Proteomes" id="UP000076798">
    <property type="component" value="Unassembled WGS sequence"/>
</dbReference>
<sequence>MTEPVSKSPSLKLRPKDSLSCIARVERAVRYIPGTITQDSQLSSVETSRSHATESVRSFEKICKSAFAAKVPPM</sequence>
<reference evidence="1 2" key="1">
    <citation type="journal article" date="2016" name="Mol. Biol. Evol.">
        <title>Comparative Genomics of Early-Diverging Mushroom-Forming Fungi Provides Insights into the Origins of Lignocellulose Decay Capabilities.</title>
        <authorList>
            <person name="Nagy L.G."/>
            <person name="Riley R."/>
            <person name="Tritt A."/>
            <person name="Adam C."/>
            <person name="Daum C."/>
            <person name="Floudas D."/>
            <person name="Sun H."/>
            <person name="Yadav J.S."/>
            <person name="Pangilinan J."/>
            <person name="Larsson K.H."/>
            <person name="Matsuura K."/>
            <person name="Barry K."/>
            <person name="Labutti K."/>
            <person name="Kuo R."/>
            <person name="Ohm R.A."/>
            <person name="Bhattacharya S.S."/>
            <person name="Shirouzu T."/>
            <person name="Yoshinaga Y."/>
            <person name="Martin F.M."/>
            <person name="Grigoriev I.V."/>
            <person name="Hibbett D.S."/>
        </authorList>
    </citation>
    <scope>NUCLEOTIDE SEQUENCE [LARGE SCALE GENOMIC DNA]</scope>
    <source>
        <strain evidence="1 2">HHB10207 ss-3</strain>
    </source>
</reference>
<proteinExistence type="predicted"/>